<keyword evidence="3 6" id="KW-0812">Transmembrane</keyword>
<proteinExistence type="predicted"/>
<dbReference type="InterPro" id="IPR005829">
    <property type="entry name" value="Sugar_transporter_CS"/>
</dbReference>
<keyword evidence="2" id="KW-0813">Transport</keyword>
<dbReference type="EMBL" id="MU839001">
    <property type="protein sequence ID" value="KAK1770042.1"/>
    <property type="molecule type" value="Genomic_DNA"/>
</dbReference>
<evidence type="ECO:0000259" key="7">
    <source>
        <dbReference type="PROSITE" id="PS50850"/>
    </source>
</evidence>
<evidence type="ECO:0000256" key="6">
    <source>
        <dbReference type="SAM" id="Phobius"/>
    </source>
</evidence>
<dbReference type="CDD" id="cd06179">
    <property type="entry name" value="MFS_TRI12_like"/>
    <property type="match status" value="1"/>
</dbReference>
<dbReference type="Gene3D" id="1.20.1250.20">
    <property type="entry name" value="MFS general substrate transporter like domains"/>
    <property type="match status" value="1"/>
</dbReference>
<evidence type="ECO:0000313" key="8">
    <source>
        <dbReference type="EMBL" id="KAK1770042.1"/>
    </source>
</evidence>
<dbReference type="GO" id="GO:0022857">
    <property type="term" value="F:transmembrane transporter activity"/>
    <property type="evidence" value="ECO:0007669"/>
    <property type="project" value="InterPro"/>
</dbReference>
<sequence>MFGRRLEERPFMTTLDNNMATISNDQDKAYLDDTMQVQTVHLEALNADPEKTRDSDEASLAEEATGENLPEGYYYSVNFIGTFVALCLSSCALYMYLLMPTAVLSVINNDLGPSPMIAWWAIGRTAAQSITFTLVGRLSDIFGRRWFFIGGNVVALVGTIITATSHSIAQLAIGSAITGIGEAVQNSYIIALPELVKNKHRPIVVSLVFASSAPFATFGSIIATTMIQRGISWRWLFYLPMICIAVAIVLLVLCYHPPSYKQLHSSGRRTKMQQLRQLDYVGMLLYISSVVLILLPLSWGGTMFPWKSAATIATLVVGVALLAATGLWEAYSKQPCPLIPMHFFKNRGFMSLVVCAMIGSCCYFPCVYLWPQQVARIYGITGSHAGWLACTVGGSTALGTSMGGLFIRWFGNPRIILLVASVCTAAFVAGLAGLTPQNLNLGIALTILGPFMVGVIELSALSLAPLFCKPEDLGLASGLLGTIRSGGASIAVAIFSSILSTRLAVTVPAAILPAAERAGFNSDGAAALVAAASTGVFAKVPGITPEVIQAVRAALPGAYATAFKTVYLSSLAFGGIAITAALLTKDPSPYLTDEVARKLQGKGVTSTKQGADE</sequence>
<name>A0AAJ0C5W3_9PEZI</name>
<feature type="transmembrane region" description="Helical" evidence="6">
    <location>
        <begin position="415"/>
        <end position="435"/>
    </location>
</feature>
<comment type="subcellular location">
    <subcellularLocation>
        <location evidence="1">Membrane</location>
        <topology evidence="1">Multi-pass membrane protein</topology>
    </subcellularLocation>
</comment>
<evidence type="ECO:0000256" key="4">
    <source>
        <dbReference type="ARBA" id="ARBA00022989"/>
    </source>
</evidence>
<dbReference type="SUPFAM" id="SSF103473">
    <property type="entry name" value="MFS general substrate transporter"/>
    <property type="match status" value="1"/>
</dbReference>
<feature type="domain" description="Major facilitator superfamily (MFS) profile" evidence="7">
    <location>
        <begin position="78"/>
        <end position="548"/>
    </location>
</feature>
<feature type="transmembrane region" description="Helical" evidence="6">
    <location>
        <begin position="309"/>
        <end position="328"/>
    </location>
</feature>
<evidence type="ECO:0000256" key="3">
    <source>
        <dbReference type="ARBA" id="ARBA00022692"/>
    </source>
</evidence>
<evidence type="ECO:0000313" key="9">
    <source>
        <dbReference type="Proteomes" id="UP001244011"/>
    </source>
</evidence>
<evidence type="ECO:0000256" key="1">
    <source>
        <dbReference type="ARBA" id="ARBA00004141"/>
    </source>
</evidence>
<organism evidence="8 9">
    <name type="scientific">Phialemonium atrogriseum</name>
    <dbReference type="NCBI Taxonomy" id="1093897"/>
    <lineage>
        <taxon>Eukaryota</taxon>
        <taxon>Fungi</taxon>
        <taxon>Dikarya</taxon>
        <taxon>Ascomycota</taxon>
        <taxon>Pezizomycotina</taxon>
        <taxon>Sordariomycetes</taxon>
        <taxon>Sordariomycetidae</taxon>
        <taxon>Cephalothecales</taxon>
        <taxon>Cephalothecaceae</taxon>
        <taxon>Phialemonium</taxon>
    </lineage>
</organism>
<dbReference type="GO" id="GO:0005886">
    <property type="term" value="C:plasma membrane"/>
    <property type="evidence" value="ECO:0007669"/>
    <property type="project" value="TreeGrafter"/>
</dbReference>
<protein>
    <submittedName>
        <fullName evidence="8">Fungal trichothecene efflux pump</fullName>
    </submittedName>
</protein>
<dbReference type="PANTHER" id="PTHR23501:SF109">
    <property type="entry name" value="MAJOR FACILITATOR SUPERFAMILY (MFS) PROFILE DOMAIN-CONTAINING PROTEIN-RELATED"/>
    <property type="match status" value="1"/>
</dbReference>
<dbReference type="Proteomes" id="UP001244011">
    <property type="component" value="Unassembled WGS sequence"/>
</dbReference>
<dbReference type="AlphaFoldDB" id="A0AAJ0C5W3"/>
<evidence type="ECO:0000256" key="5">
    <source>
        <dbReference type="ARBA" id="ARBA00023136"/>
    </source>
</evidence>
<dbReference type="InterPro" id="IPR053791">
    <property type="entry name" value="MFS_Tri12-like"/>
</dbReference>
<feature type="transmembrane region" description="Helical" evidence="6">
    <location>
        <begin position="147"/>
        <end position="165"/>
    </location>
</feature>
<feature type="transmembrane region" description="Helical" evidence="6">
    <location>
        <begin position="385"/>
        <end position="408"/>
    </location>
</feature>
<feature type="transmembrane region" description="Helical" evidence="6">
    <location>
        <begin position="117"/>
        <end position="135"/>
    </location>
</feature>
<dbReference type="Pfam" id="PF06609">
    <property type="entry name" value="TRI12"/>
    <property type="match status" value="1"/>
</dbReference>
<feature type="transmembrane region" description="Helical" evidence="6">
    <location>
        <begin position="565"/>
        <end position="583"/>
    </location>
</feature>
<comment type="caution">
    <text evidence="8">The sequence shown here is derived from an EMBL/GenBank/DDBJ whole genome shotgun (WGS) entry which is preliminary data.</text>
</comment>
<dbReference type="InterPro" id="IPR010573">
    <property type="entry name" value="MFS_Str1/Tri12-like"/>
</dbReference>
<reference evidence="8" key="1">
    <citation type="submission" date="2023-06" db="EMBL/GenBank/DDBJ databases">
        <title>Genome-scale phylogeny and comparative genomics of the fungal order Sordariales.</title>
        <authorList>
            <consortium name="Lawrence Berkeley National Laboratory"/>
            <person name="Hensen N."/>
            <person name="Bonometti L."/>
            <person name="Westerberg I."/>
            <person name="Brannstrom I.O."/>
            <person name="Guillou S."/>
            <person name="Cros-Aarteil S."/>
            <person name="Calhoun S."/>
            <person name="Haridas S."/>
            <person name="Kuo A."/>
            <person name="Mondo S."/>
            <person name="Pangilinan J."/>
            <person name="Riley R."/>
            <person name="Labutti K."/>
            <person name="Andreopoulos B."/>
            <person name="Lipzen A."/>
            <person name="Chen C."/>
            <person name="Yanf M."/>
            <person name="Daum C."/>
            <person name="Ng V."/>
            <person name="Clum A."/>
            <person name="Steindorff A."/>
            <person name="Ohm R."/>
            <person name="Martin F."/>
            <person name="Silar P."/>
            <person name="Natvig D."/>
            <person name="Lalanne C."/>
            <person name="Gautier V."/>
            <person name="Ament-Velasquez S.L."/>
            <person name="Kruys A."/>
            <person name="Hutchinson M.I."/>
            <person name="Powell A.J."/>
            <person name="Barry K."/>
            <person name="Miller A.N."/>
            <person name="Grigoriev I.V."/>
            <person name="Debuchy R."/>
            <person name="Gladieux P."/>
            <person name="Thoren M.H."/>
            <person name="Johannesson H."/>
        </authorList>
    </citation>
    <scope>NUCLEOTIDE SEQUENCE</scope>
    <source>
        <strain evidence="8">8032-3</strain>
    </source>
</reference>
<keyword evidence="5 6" id="KW-0472">Membrane</keyword>
<feature type="transmembrane region" description="Helical" evidence="6">
    <location>
        <begin position="73"/>
        <end position="97"/>
    </location>
</feature>
<gene>
    <name evidence="8" type="ORF">QBC33DRAFT_609441</name>
</gene>
<feature type="transmembrane region" description="Helical" evidence="6">
    <location>
        <begin position="278"/>
        <end position="297"/>
    </location>
</feature>
<keyword evidence="4 6" id="KW-1133">Transmembrane helix</keyword>
<feature type="transmembrane region" description="Helical" evidence="6">
    <location>
        <begin position="235"/>
        <end position="257"/>
    </location>
</feature>
<dbReference type="InterPro" id="IPR020846">
    <property type="entry name" value="MFS_dom"/>
</dbReference>
<dbReference type="PANTHER" id="PTHR23501">
    <property type="entry name" value="MAJOR FACILITATOR SUPERFAMILY"/>
    <property type="match status" value="1"/>
</dbReference>
<dbReference type="RefSeq" id="XP_060286255.1">
    <property type="nucleotide sequence ID" value="XM_060432388.1"/>
</dbReference>
<dbReference type="PROSITE" id="PS00216">
    <property type="entry name" value="SUGAR_TRANSPORT_1"/>
    <property type="match status" value="1"/>
</dbReference>
<dbReference type="GeneID" id="85315575"/>
<evidence type="ECO:0000256" key="2">
    <source>
        <dbReference type="ARBA" id="ARBA00022448"/>
    </source>
</evidence>
<keyword evidence="9" id="KW-1185">Reference proteome</keyword>
<dbReference type="PROSITE" id="PS50850">
    <property type="entry name" value="MFS"/>
    <property type="match status" value="1"/>
</dbReference>
<feature type="transmembrane region" description="Helical" evidence="6">
    <location>
        <begin position="203"/>
        <end position="223"/>
    </location>
</feature>
<feature type="transmembrane region" description="Helical" evidence="6">
    <location>
        <begin position="171"/>
        <end position="191"/>
    </location>
</feature>
<dbReference type="InterPro" id="IPR036259">
    <property type="entry name" value="MFS_trans_sf"/>
</dbReference>
<feature type="transmembrane region" description="Helical" evidence="6">
    <location>
        <begin position="349"/>
        <end position="370"/>
    </location>
</feature>
<feature type="transmembrane region" description="Helical" evidence="6">
    <location>
        <begin position="441"/>
        <end position="467"/>
    </location>
</feature>
<accession>A0AAJ0C5W3</accession>